<keyword evidence="2" id="KW-1185">Reference proteome</keyword>
<evidence type="ECO:0000313" key="2">
    <source>
        <dbReference type="Proteomes" id="UP000617734"/>
    </source>
</evidence>
<comment type="caution">
    <text evidence="1">The sequence shown here is derived from an EMBL/GenBank/DDBJ whole genome shotgun (WGS) entry which is preliminary data.</text>
</comment>
<name>A0A919G8W9_9ACTN</name>
<organism evidence="1 2">
    <name type="scientific">Kitasatospora indigofera</name>
    <dbReference type="NCBI Taxonomy" id="67307"/>
    <lineage>
        <taxon>Bacteria</taxon>
        <taxon>Bacillati</taxon>
        <taxon>Actinomycetota</taxon>
        <taxon>Actinomycetes</taxon>
        <taxon>Kitasatosporales</taxon>
        <taxon>Streptomycetaceae</taxon>
        <taxon>Kitasatospora</taxon>
    </lineage>
</organism>
<proteinExistence type="predicted"/>
<evidence type="ECO:0000313" key="1">
    <source>
        <dbReference type="EMBL" id="GHH80347.1"/>
    </source>
</evidence>
<accession>A0A919G8W9</accession>
<gene>
    <name evidence="1" type="ORF">GCM10018781_60370</name>
</gene>
<reference evidence="1" key="1">
    <citation type="journal article" date="2014" name="Int. J. Syst. Evol. Microbiol.">
        <title>Complete genome sequence of Corynebacterium casei LMG S-19264T (=DSM 44701T), isolated from a smear-ripened cheese.</title>
        <authorList>
            <consortium name="US DOE Joint Genome Institute (JGI-PGF)"/>
            <person name="Walter F."/>
            <person name="Albersmeier A."/>
            <person name="Kalinowski J."/>
            <person name="Ruckert C."/>
        </authorList>
    </citation>
    <scope>NUCLEOTIDE SEQUENCE</scope>
    <source>
        <strain evidence="1">JCM 4646</strain>
    </source>
</reference>
<dbReference type="AlphaFoldDB" id="A0A919G8W9"/>
<dbReference type="EMBL" id="BNBO01000046">
    <property type="protein sequence ID" value="GHH80347.1"/>
    <property type="molecule type" value="Genomic_DNA"/>
</dbReference>
<protein>
    <submittedName>
        <fullName evidence="1">Uncharacterized protein</fullName>
    </submittedName>
</protein>
<reference evidence="1" key="2">
    <citation type="submission" date="2020-09" db="EMBL/GenBank/DDBJ databases">
        <authorList>
            <person name="Sun Q."/>
            <person name="Ohkuma M."/>
        </authorList>
    </citation>
    <scope>NUCLEOTIDE SEQUENCE</scope>
    <source>
        <strain evidence="1">JCM 4646</strain>
    </source>
</reference>
<sequence>MRAAQEVARGLRRAAPTRSRLELALHRLDPLLALTGAARMAVEVGPTGPGTIVAAEV</sequence>
<dbReference type="Proteomes" id="UP000617734">
    <property type="component" value="Unassembled WGS sequence"/>
</dbReference>